<dbReference type="PANTHER" id="PTHR48081:SF8">
    <property type="entry name" value="ALPHA_BETA HYDROLASE FOLD-3 DOMAIN-CONTAINING PROTEIN-RELATED"/>
    <property type="match status" value="1"/>
</dbReference>
<feature type="transmembrane region" description="Helical" evidence="2">
    <location>
        <begin position="21"/>
        <end position="41"/>
    </location>
</feature>
<evidence type="ECO:0000256" key="2">
    <source>
        <dbReference type="SAM" id="Phobius"/>
    </source>
</evidence>
<dbReference type="InterPro" id="IPR013094">
    <property type="entry name" value="AB_hydrolase_3"/>
</dbReference>
<evidence type="ECO:0000256" key="1">
    <source>
        <dbReference type="ARBA" id="ARBA00022801"/>
    </source>
</evidence>
<keyword evidence="5" id="KW-1185">Reference proteome</keyword>
<evidence type="ECO:0000259" key="3">
    <source>
        <dbReference type="Pfam" id="PF07859"/>
    </source>
</evidence>
<dbReference type="Proteomes" id="UP001498398">
    <property type="component" value="Unassembled WGS sequence"/>
</dbReference>
<keyword evidence="2" id="KW-0812">Transmembrane</keyword>
<dbReference type="Pfam" id="PF07859">
    <property type="entry name" value="Abhydrolase_3"/>
    <property type="match status" value="1"/>
</dbReference>
<comment type="caution">
    <text evidence="4">The sequence shown here is derived from an EMBL/GenBank/DDBJ whole genome shotgun (WGS) entry which is preliminary data.</text>
</comment>
<dbReference type="InterPro" id="IPR029058">
    <property type="entry name" value="AB_hydrolase_fold"/>
</dbReference>
<protein>
    <recommendedName>
        <fullName evidence="3">Alpha/beta hydrolase fold-3 domain-containing protein</fullName>
    </recommendedName>
</protein>
<proteinExistence type="predicted"/>
<dbReference type="EMBL" id="JBANRG010000054">
    <property type="protein sequence ID" value="KAK7443446.1"/>
    <property type="molecule type" value="Genomic_DNA"/>
</dbReference>
<sequence>MSDHGKQKYFTFRFRRQPFKFLFTLYKLVTIPCLKLPFYILRAAVSRPRPSWSFARALYVDLYNELVVYLGDTGIPPLLPPDKGAKSAKKYKVGFNHVEPLPQDAIVGDIREAAQLNGITAEKRWGYWYGPGVSEEGFKRPAPGTKMFYFIHGGGFVLGSAHPTDMLTPKTAVPLLKHCTGANMFAIEYRISQAEPYPLKNAFPAALIDALSGYYHLVHTLGIDPQDIIVSGSSAGADIATALVLYIIRNNLQSTLPLPRALWLECPAVDWGMSHVTPTSTMTIHQRSDVIGTFIQPTDYCVRAVLGKLPRTEAETNVYISPASKNIKDQIGLFDGFPDVALLYGGSEILVDIIHTFRDRLIQDLGRDKVTDIEEPDCPHVFSTMDFHAKAKESAFSKLGRWYKDL</sequence>
<reference evidence="4 5" key="1">
    <citation type="submission" date="2024-01" db="EMBL/GenBank/DDBJ databases">
        <title>A draft genome for the cacao thread blight pathogen Marasmiellus scandens.</title>
        <authorList>
            <person name="Baruah I.K."/>
            <person name="Leung J."/>
            <person name="Bukari Y."/>
            <person name="Amoako-Attah I."/>
            <person name="Meinhardt L.W."/>
            <person name="Bailey B.A."/>
            <person name="Cohen S.P."/>
        </authorList>
    </citation>
    <scope>NUCLEOTIDE SEQUENCE [LARGE SCALE GENOMIC DNA]</scope>
    <source>
        <strain evidence="4 5">GH-19</strain>
    </source>
</reference>
<dbReference type="PANTHER" id="PTHR48081">
    <property type="entry name" value="AB HYDROLASE SUPERFAMILY PROTEIN C4A8.06C"/>
    <property type="match status" value="1"/>
</dbReference>
<evidence type="ECO:0000313" key="5">
    <source>
        <dbReference type="Proteomes" id="UP001498398"/>
    </source>
</evidence>
<name>A0ABR1J1A7_9AGAR</name>
<gene>
    <name evidence="4" type="ORF">VKT23_015619</name>
</gene>
<keyword evidence="1" id="KW-0378">Hydrolase</keyword>
<keyword evidence="2" id="KW-0472">Membrane</keyword>
<organism evidence="4 5">
    <name type="scientific">Marasmiellus scandens</name>
    <dbReference type="NCBI Taxonomy" id="2682957"/>
    <lineage>
        <taxon>Eukaryota</taxon>
        <taxon>Fungi</taxon>
        <taxon>Dikarya</taxon>
        <taxon>Basidiomycota</taxon>
        <taxon>Agaricomycotina</taxon>
        <taxon>Agaricomycetes</taxon>
        <taxon>Agaricomycetidae</taxon>
        <taxon>Agaricales</taxon>
        <taxon>Marasmiineae</taxon>
        <taxon>Omphalotaceae</taxon>
        <taxon>Marasmiellus</taxon>
    </lineage>
</organism>
<dbReference type="Gene3D" id="3.40.50.1820">
    <property type="entry name" value="alpha/beta hydrolase"/>
    <property type="match status" value="1"/>
</dbReference>
<evidence type="ECO:0000313" key="4">
    <source>
        <dbReference type="EMBL" id="KAK7443446.1"/>
    </source>
</evidence>
<accession>A0ABR1J1A7</accession>
<dbReference type="InterPro" id="IPR050300">
    <property type="entry name" value="GDXG_lipolytic_enzyme"/>
</dbReference>
<dbReference type="SUPFAM" id="SSF53474">
    <property type="entry name" value="alpha/beta-Hydrolases"/>
    <property type="match status" value="1"/>
</dbReference>
<feature type="domain" description="Alpha/beta hydrolase fold-3" evidence="3">
    <location>
        <begin position="149"/>
        <end position="382"/>
    </location>
</feature>
<keyword evidence="2" id="KW-1133">Transmembrane helix</keyword>